<comment type="caution">
    <text evidence="2">The sequence shown here is derived from an EMBL/GenBank/DDBJ whole genome shotgun (WGS) entry which is preliminary data.</text>
</comment>
<dbReference type="EMBL" id="JACAZI010000013">
    <property type="protein sequence ID" value="KAF7345982.1"/>
    <property type="molecule type" value="Genomic_DNA"/>
</dbReference>
<gene>
    <name evidence="2" type="ORF">MVEN_01620800</name>
</gene>
<evidence type="ECO:0000313" key="2">
    <source>
        <dbReference type="EMBL" id="KAF7345982.1"/>
    </source>
</evidence>
<name>A0A8H6XT66_9AGAR</name>
<dbReference type="AlphaFoldDB" id="A0A8H6XT66"/>
<keyword evidence="3" id="KW-1185">Reference proteome</keyword>
<sequence>MVMLTYRVPHQGKNFEVYPFPDPDTTSQVEVFQGCDLDLGADLENLLAKRVQNLSTPDHDAEKLKNVNKNICAHLKHELEIRRLEKLADTNGWPALVDFKDIVNRTLSLKDELADIIFCDYDPYNCVTWDNFLESIDYKIHEFGASMEPYGHGGSAPCNMWIDMGVSYIEAIEIREKSAEYGEMFHWDDKSPHLKSIDEENFAAGRDEYPFPEIPRTIKDKPSSLPATTSSPKHSKEIPKRQANSSMEEVEVTLEDFPPRVFKSKSKSSKSGETGTGKSSEAARPEKEKKEKSAPKENPVRSDYGTRSRTKAHT</sequence>
<accession>A0A8H6XT66</accession>
<evidence type="ECO:0000313" key="3">
    <source>
        <dbReference type="Proteomes" id="UP000620124"/>
    </source>
</evidence>
<dbReference type="Proteomes" id="UP000620124">
    <property type="component" value="Unassembled WGS sequence"/>
</dbReference>
<reference evidence="2" key="1">
    <citation type="submission" date="2020-05" db="EMBL/GenBank/DDBJ databases">
        <title>Mycena genomes resolve the evolution of fungal bioluminescence.</title>
        <authorList>
            <person name="Tsai I.J."/>
        </authorList>
    </citation>
    <scope>NUCLEOTIDE SEQUENCE</scope>
    <source>
        <strain evidence="2">CCC161011</strain>
    </source>
</reference>
<protein>
    <submittedName>
        <fullName evidence="2">Uncharacterized protein</fullName>
    </submittedName>
</protein>
<organism evidence="2 3">
    <name type="scientific">Mycena venus</name>
    <dbReference type="NCBI Taxonomy" id="2733690"/>
    <lineage>
        <taxon>Eukaryota</taxon>
        <taxon>Fungi</taxon>
        <taxon>Dikarya</taxon>
        <taxon>Basidiomycota</taxon>
        <taxon>Agaricomycotina</taxon>
        <taxon>Agaricomycetes</taxon>
        <taxon>Agaricomycetidae</taxon>
        <taxon>Agaricales</taxon>
        <taxon>Marasmiineae</taxon>
        <taxon>Mycenaceae</taxon>
        <taxon>Mycena</taxon>
    </lineage>
</organism>
<feature type="region of interest" description="Disordered" evidence="1">
    <location>
        <begin position="205"/>
        <end position="314"/>
    </location>
</feature>
<evidence type="ECO:0000256" key="1">
    <source>
        <dbReference type="SAM" id="MobiDB-lite"/>
    </source>
</evidence>
<feature type="compositionally biased region" description="Low complexity" evidence="1">
    <location>
        <begin position="269"/>
        <end position="280"/>
    </location>
</feature>
<feature type="compositionally biased region" description="Basic and acidic residues" evidence="1">
    <location>
        <begin position="281"/>
        <end position="306"/>
    </location>
</feature>
<dbReference type="OrthoDB" id="2686745at2759"/>
<proteinExistence type="predicted"/>